<accession>A0A3N4HU67</accession>
<organism evidence="2 3">
    <name type="scientific">Ascobolus immersus RN42</name>
    <dbReference type="NCBI Taxonomy" id="1160509"/>
    <lineage>
        <taxon>Eukaryota</taxon>
        <taxon>Fungi</taxon>
        <taxon>Dikarya</taxon>
        <taxon>Ascomycota</taxon>
        <taxon>Pezizomycotina</taxon>
        <taxon>Pezizomycetes</taxon>
        <taxon>Pezizales</taxon>
        <taxon>Ascobolaceae</taxon>
        <taxon>Ascobolus</taxon>
    </lineage>
</organism>
<dbReference type="OrthoDB" id="4157259at2759"/>
<protein>
    <submittedName>
        <fullName evidence="2">Uncharacterized protein</fullName>
    </submittedName>
</protein>
<sequence>MSATNMDIPHSSSSASSSAASSPSSSPSPSASPVLSKASTSTPSNGHKRTHSRPSLLSSSVSKVQHEVFDLGVRDGSPRLITCVKSSQGFDWNMEMFLPSHCDLAPMSLTDRPDPVHEIIISEDEQKSFFPS</sequence>
<reference evidence="2 3" key="1">
    <citation type="journal article" date="2018" name="Nat. Ecol. Evol.">
        <title>Pezizomycetes genomes reveal the molecular basis of ectomycorrhizal truffle lifestyle.</title>
        <authorList>
            <person name="Murat C."/>
            <person name="Payen T."/>
            <person name="Noel B."/>
            <person name="Kuo A."/>
            <person name="Morin E."/>
            <person name="Chen J."/>
            <person name="Kohler A."/>
            <person name="Krizsan K."/>
            <person name="Balestrini R."/>
            <person name="Da Silva C."/>
            <person name="Montanini B."/>
            <person name="Hainaut M."/>
            <person name="Levati E."/>
            <person name="Barry K.W."/>
            <person name="Belfiori B."/>
            <person name="Cichocki N."/>
            <person name="Clum A."/>
            <person name="Dockter R.B."/>
            <person name="Fauchery L."/>
            <person name="Guy J."/>
            <person name="Iotti M."/>
            <person name="Le Tacon F."/>
            <person name="Lindquist E.A."/>
            <person name="Lipzen A."/>
            <person name="Malagnac F."/>
            <person name="Mello A."/>
            <person name="Molinier V."/>
            <person name="Miyauchi S."/>
            <person name="Poulain J."/>
            <person name="Riccioni C."/>
            <person name="Rubini A."/>
            <person name="Sitrit Y."/>
            <person name="Splivallo R."/>
            <person name="Traeger S."/>
            <person name="Wang M."/>
            <person name="Zifcakova L."/>
            <person name="Wipf D."/>
            <person name="Zambonelli A."/>
            <person name="Paolocci F."/>
            <person name="Nowrousian M."/>
            <person name="Ottonello S."/>
            <person name="Baldrian P."/>
            <person name="Spatafora J.W."/>
            <person name="Henrissat B."/>
            <person name="Nagy L.G."/>
            <person name="Aury J.M."/>
            <person name="Wincker P."/>
            <person name="Grigoriev I.V."/>
            <person name="Bonfante P."/>
            <person name="Martin F.M."/>
        </authorList>
    </citation>
    <scope>NUCLEOTIDE SEQUENCE [LARGE SCALE GENOMIC DNA]</scope>
    <source>
        <strain evidence="2 3">RN42</strain>
    </source>
</reference>
<feature type="region of interest" description="Disordered" evidence="1">
    <location>
        <begin position="1"/>
        <end position="61"/>
    </location>
</feature>
<dbReference type="EMBL" id="ML119752">
    <property type="protein sequence ID" value="RPA76048.1"/>
    <property type="molecule type" value="Genomic_DNA"/>
</dbReference>
<dbReference type="Proteomes" id="UP000275078">
    <property type="component" value="Unassembled WGS sequence"/>
</dbReference>
<proteinExistence type="predicted"/>
<dbReference type="AlphaFoldDB" id="A0A3N4HU67"/>
<evidence type="ECO:0000256" key="1">
    <source>
        <dbReference type="SAM" id="MobiDB-lite"/>
    </source>
</evidence>
<feature type="compositionally biased region" description="Low complexity" evidence="1">
    <location>
        <begin position="11"/>
        <end position="33"/>
    </location>
</feature>
<dbReference type="STRING" id="1160509.A0A3N4HU67"/>
<evidence type="ECO:0000313" key="3">
    <source>
        <dbReference type="Proteomes" id="UP000275078"/>
    </source>
</evidence>
<gene>
    <name evidence="2" type="ORF">BJ508DRAFT_331537</name>
</gene>
<name>A0A3N4HU67_ASCIM</name>
<evidence type="ECO:0000313" key="2">
    <source>
        <dbReference type="EMBL" id="RPA76048.1"/>
    </source>
</evidence>
<keyword evidence="3" id="KW-1185">Reference proteome</keyword>